<protein>
    <submittedName>
        <fullName evidence="1">Uncharacterized protein</fullName>
    </submittedName>
</protein>
<accession>A0ABR3LI88</accession>
<name>A0ABR3LI88_9TELE</name>
<comment type="caution">
    <text evidence="1">The sequence shown here is derived from an EMBL/GenBank/DDBJ whole genome shotgun (WGS) entry which is preliminary data.</text>
</comment>
<proteinExistence type="predicted"/>
<gene>
    <name evidence="1" type="ORF">QQF64_017285</name>
</gene>
<evidence type="ECO:0000313" key="2">
    <source>
        <dbReference type="Proteomes" id="UP001558613"/>
    </source>
</evidence>
<evidence type="ECO:0000313" key="1">
    <source>
        <dbReference type="EMBL" id="KAL1252592.1"/>
    </source>
</evidence>
<dbReference type="Proteomes" id="UP001558613">
    <property type="component" value="Unassembled WGS sequence"/>
</dbReference>
<reference evidence="1 2" key="1">
    <citation type="submission" date="2023-09" db="EMBL/GenBank/DDBJ databases">
        <authorList>
            <person name="Wang M."/>
        </authorList>
    </citation>
    <scope>NUCLEOTIDE SEQUENCE [LARGE SCALE GENOMIC DNA]</scope>
    <source>
        <strain evidence="1">GT-2023</strain>
        <tissue evidence="1">Liver</tissue>
    </source>
</reference>
<dbReference type="EMBL" id="JAYMGO010000021">
    <property type="protein sequence ID" value="KAL1252592.1"/>
    <property type="molecule type" value="Genomic_DNA"/>
</dbReference>
<keyword evidence="2" id="KW-1185">Reference proteome</keyword>
<organism evidence="1 2">
    <name type="scientific">Cirrhinus molitorella</name>
    <name type="common">mud carp</name>
    <dbReference type="NCBI Taxonomy" id="172907"/>
    <lineage>
        <taxon>Eukaryota</taxon>
        <taxon>Metazoa</taxon>
        <taxon>Chordata</taxon>
        <taxon>Craniata</taxon>
        <taxon>Vertebrata</taxon>
        <taxon>Euteleostomi</taxon>
        <taxon>Actinopterygii</taxon>
        <taxon>Neopterygii</taxon>
        <taxon>Teleostei</taxon>
        <taxon>Ostariophysi</taxon>
        <taxon>Cypriniformes</taxon>
        <taxon>Cyprinidae</taxon>
        <taxon>Labeoninae</taxon>
        <taxon>Labeonini</taxon>
        <taxon>Cirrhinus</taxon>
    </lineage>
</organism>
<sequence length="112" mass="12956">MEMPIDISNHSYLDMHFALSQISADLVCLSLAHLQCLLSRPEQRADLRGRTRRRCLSNGWPCGMSLFNPSFLDKSQRSQFGLCTKTLRYSWQNYKHPLLYVGHLPMVKEGLE</sequence>